<comment type="caution">
    <text evidence="1">The sequence shown here is derived from an EMBL/GenBank/DDBJ whole genome shotgun (WGS) entry which is preliminary data.</text>
</comment>
<organism evidence="1 2">
    <name type="scientific">Ataeniobius toweri</name>
    <dbReference type="NCBI Taxonomy" id="208326"/>
    <lineage>
        <taxon>Eukaryota</taxon>
        <taxon>Metazoa</taxon>
        <taxon>Chordata</taxon>
        <taxon>Craniata</taxon>
        <taxon>Vertebrata</taxon>
        <taxon>Euteleostomi</taxon>
        <taxon>Actinopterygii</taxon>
        <taxon>Neopterygii</taxon>
        <taxon>Teleostei</taxon>
        <taxon>Neoteleostei</taxon>
        <taxon>Acanthomorphata</taxon>
        <taxon>Ovalentaria</taxon>
        <taxon>Atherinomorphae</taxon>
        <taxon>Cyprinodontiformes</taxon>
        <taxon>Goodeidae</taxon>
        <taxon>Ataeniobius</taxon>
    </lineage>
</organism>
<keyword evidence="2" id="KW-1185">Reference proteome</keyword>
<sequence length="105" mass="11619">MADVQLQNPDTTLRPHSPKHFLVGACLLSPEQAAPSALQECKLPSNHRFCSTICVTFGEKVGAHKKGGVTCRQHLGLTAADSYSCIHRFVLRQNTYHKKQFVGRC</sequence>
<name>A0ABU7B061_9TELE</name>
<evidence type="ECO:0000313" key="1">
    <source>
        <dbReference type="EMBL" id="MED6243866.1"/>
    </source>
</evidence>
<gene>
    <name evidence="1" type="ORF">ATANTOWER_028793</name>
</gene>
<reference evidence="1 2" key="1">
    <citation type="submission" date="2021-07" db="EMBL/GenBank/DDBJ databases">
        <authorList>
            <person name="Palmer J.M."/>
        </authorList>
    </citation>
    <scope>NUCLEOTIDE SEQUENCE [LARGE SCALE GENOMIC DNA]</scope>
    <source>
        <strain evidence="1 2">AT_MEX2019</strain>
        <tissue evidence="1">Muscle</tissue>
    </source>
</reference>
<proteinExistence type="predicted"/>
<accession>A0ABU7B061</accession>
<evidence type="ECO:0000313" key="2">
    <source>
        <dbReference type="Proteomes" id="UP001345963"/>
    </source>
</evidence>
<dbReference type="EMBL" id="JAHUTI010036802">
    <property type="protein sequence ID" value="MED6243866.1"/>
    <property type="molecule type" value="Genomic_DNA"/>
</dbReference>
<dbReference type="Proteomes" id="UP001345963">
    <property type="component" value="Unassembled WGS sequence"/>
</dbReference>
<protein>
    <submittedName>
        <fullName evidence="1">Uncharacterized protein</fullName>
    </submittedName>
</protein>